<dbReference type="GO" id="GO:0015031">
    <property type="term" value="P:protein transport"/>
    <property type="evidence" value="ECO:0007669"/>
    <property type="project" value="UniProtKB-UniRule"/>
</dbReference>
<dbReference type="PROSITE" id="PS50909">
    <property type="entry name" value="GAT"/>
    <property type="match status" value="1"/>
</dbReference>
<dbReference type="InterPro" id="IPR014645">
    <property type="entry name" value="TOM1"/>
</dbReference>
<dbReference type="PANTHER" id="PTHR13856:SF28">
    <property type="entry name" value="TOM1-LIKE PROTEIN 1"/>
    <property type="match status" value="1"/>
</dbReference>
<dbReference type="Gene3D" id="1.20.58.160">
    <property type="match status" value="1"/>
</dbReference>
<sequence length="506" mass="57178">MAFGKTSKDPFSTHVGHLIEMSTVGTVQTEDWGQFMNICDFINTAEEGPKEAVKAIKRRISQNYNHKEVGLSLSLLEMCMQNCCVTFQALVVKKDFCRVLVKLLKPKYNLPIVMQNTILHFIMAWSKGLEGGSVDVSDVKEVYLDLLKKGIVFPSQETNGEMACEDHMSSLQNFKQPLSCSKPERCPVDHPLPSSPVLLAPEQIGKLYSELDMVKRNVTVMSAILLENVPDTTNLQDMDLLQKLNTTCRSMQERIMELLVAIQNDDVTAELIQVNDDLNNAFLRYERFSRNRIRLTEDHIRQDDCAEVETNKPSAPNSVLIDLNSRSQAPDFQTPATNTSLPATNRDIPSMCFETTDTYQSHLYSNQESNITDAVTTMPFLYPQLSSLMLEDNRTAPFTTGIQRDGQHVLPPRIYDNAFTPFSSTYQLQTVLGTLEPVSVTVNTEATSERMPEARETDTIKESSQPPSYYELLEFDPLADTSHTEAIYEEIDKYLFKTEGKQNTEC</sequence>
<dbReference type="InterPro" id="IPR008942">
    <property type="entry name" value="ENTH_VHS"/>
</dbReference>
<evidence type="ECO:0000259" key="6">
    <source>
        <dbReference type="PROSITE" id="PS50179"/>
    </source>
</evidence>
<accession>A0AAV7PQV1</accession>
<dbReference type="AlphaFoldDB" id="A0AAV7PQV1"/>
<feature type="domain" description="GAT" evidence="7">
    <location>
        <begin position="202"/>
        <end position="290"/>
    </location>
</feature>
<dbReference type="PIRSF" id="PIRSF036948">
    <property type="entry name" value="TOM1"/>
    <property type="match status" value="1"/>
</dbReference>
<dbReference type="Pfam" id="PF03127">
    <property type="entry name" value="GAT"/>
    <property type="match status" value="1"/>
</dbReference>
<dbReference type="GO" id="GO:0030276">
    <property type="term" value="F:clathrin binding"/>
    <property type="evidence" value="ECO:0007669"/>
    <property type="project" value="TreeGrafter"/>
</dbReference>
<organism evidence="8 9">
    <name type="scientific">Pleurodeles waltl</name>
    <name type="common">Iberian ribbed newt</name>
    <dbReference type="NCBI Taxonomy" id="8319"/>
    <lineage>
        <taxon>Eukaryota</taxon>
        <taxon>Metazoa</taxon>
        <taxon>Chordata</taxon>
        <taxon>Craniata</taxon>
        <taxon>Vertebrata</taxon>
        <taxon>Euteleostomi</taxon>
        <taxon>Amphibia</taxon>
        <taxon>Batrachia</taxon>
        <taxon>Caudata</taxon>
        <taxon>Salamandroidea</taxon>
        <taxon>Salamandridae</taxon>
        <taxon>Pleurodelinae</taxon>
        <taxon>Pleurodeles</taxon>
    </lineage>
</organism>
<keyword evidence="9" id="KW-1185">Reference proteome</keyword>
<dbReference type="GO" id="GO:0043130">
    <property type="term" value="F:ubiquitin binding"/>
    <property type="evidence" value="ECO:0007669"/>
    <property type="project" value="InterPro"/>
</dbReference>
<dbReference type="GO" id="GO:0035091">
    <property type="term" value="F:phosphatidylinositol binding"/>
    <property type="evidence" value="ECO:0007669"/>
    <property type="project" value="InterPro"/>
</dbReference>
<evidence type="ECO:0000313" key="9">
    <source>
        <dbReference type="Proteomes" id="UP001066276"/>
    </source>
</evidence>
<comment type="similarity">
    <text evidence="1 4">Belongs to the TOM1 family.</text>
</comment>
<dbReference type="SUPFAM" id="SSF48464">
    <property type="entry name" value="ENTH/VHS domain"/>
    <property type="match status" value="1"/>
</dbReference>
<feature type="compositionally biased region" description="Basic and acidic residues" evidence="5">
    <location>
        <begin position="447"/>
        <end position="461"/>
    </location>
</feature>
<dbReference type="Proteomes" id="UP001066276">
    <property type="component" value="Chromosome 7"/>
</dbReference>
<evidence type="ECO:0000256" key="3">
    <source>
        <dbReference type="ARBA" id="ARBA00022927"/>
    </source>
</evidence>
<dbReference type="InterPro" id="IPR004152">
    <property type="entry name" value="GAT_dom"/>
</dbReference>
<evidence type="ECO:0000256" key="1">
    <source>
        <dbReference type="ARBA" id="ARBA00007708"/>
    </source>
</evidence>
<evidence type="ECO:0000259" key="7">
    <source>
        <dbReference type="PROSITE" id="PS50909"/>
    </source>
</evidence>
<dbReference type="SUPFAM" id="SSF89009">
    <property type="entry name" value="GAT-like domain"/>
    <property type="match status" value="1"/>
</dbReference>
<keyword evidence="2 4" id="KW-0813">Transport</keyword>
<feature type="domain" description="VHS" evidence="6">
    <location>
        <begin position="22"/>
        <end position="154"/>
    </location>
</feature>
<feature type="region of interest" description="Disordered" evidence="5">
    <location>
        <begin position="445"/>
        <end position="465"/>
    </location>
</feature>
<dbReference type="SMART" id="SM00288">
    <property type="entry name" value="VHS"/>
    <property type="match status" value="1"/>
</dbReference>
<dbReference type="PROSITE" id="PS50179">
    <property type="entry name" value="VHS"/>
    <property type="match status" value="1"/>
</dbReference>
<protein>
    <recommendedName>
        <fullName evidence="10">Target of myb1 like 1 membrane trafficking protein</fullName>
    </recommendedName>
</protein>
<evidence type="ECO:0000256" key="5">
    <source>
        <dbReference type="SAM" id="MobiDB-lite"/>
    </source>
</evidence>
<dbReference type="GO" id="GO:0007165">
    <property type="term" value="P:signal transduction"/>
    <property type="evidence" value="ECO:0007669"/>
    <property type="project" value="TreeGrafter"/>
</dbReference>
<evidence type="ECO:0000256" key="2">
    <source>
        <dbReference type="ARBA" id="ARBA00022448"/>
    </source>
</evidence>
<proteinExistence type="inferred from homology"/>
<dbReference type="InterPro" id="IPR002014">
    <property type="entry name" value="VHS_dom"/>
</dbReference>
<dbReference type="InterPro" id="IPR038425">
    <property type="entry name" value="GAT_sf"/>
</dbReference>
<name>A0AAV7PQV1_PLEWA</name>
<dbReference type="Pfam" id="PF00790">
    <property type="entry name" value="VHS"/>
    <property type="match status" value="1"/>
</dbReference>
<keyword evidence="3 4" id="KW-0653">Protein transport</keyword>
<dbReference type="GO" id="GO:0016020">
    <property type="term" value="C:membrane"/>
    <property type="evidence" value="ECO:0007669"/>
    <property type="project" value="TreeGrafter"/>
</dbReference>
<comment type="caution">
    <text evidence="8">The sequence shown here is derived from an EMBL/GenBank/DDBJ whole genome shotgun (WGS) entry which is preliminary data.</text>
</comment>
<dbReference type="PANTHER" id="PTHR13856">
    <property type="entry name" value="VHS DOMAIN CONTAINING PROTEIN FAMILY"/>
    <property type="match status" value="1"/>
</dbReference>
<dbReference type="Gene3D" id="1.25.40.90">
    <property type="match status" value="1"/>
</dbReference>
<dbReference type="GO" id="GO:0005768">
    <property type="term" value="C:endosome"/>
    <property type="evidence" value="ECO:0007669"/>
    <property type="project" value="TreeGrafter"/>
</dbReference>
<evidence type="ECO:0000313" key="8">
    <source>
        <dbReference type="EMBL" id="KAJ1129791.1"/>
    </source>
</evidence>
<evidence type="ECO:0008006" key="10">
    <source>
        <dbReference type="Google" id="ProtNLM"/>
    </source>
</evidence>
<reference evidence="8" key="1">
    <citation type="journal article" date="2022" name="bioRxiv">
        <title>Sequencing and chromosome-scale assembly of the giantPleurodeles waltlgenome.</title>
        <authorList>
            <person name="Brown T."/>
            <person name="Elewa A."/>
            <person name="Iarovenko S."/>
            <person name="Subramanian E."/>
            <person name="Araus A.J."/>
            <person name="Petzold A."/>
            <person name="Susuki M."/>
            <person name="Suzuki K.-i.T."/>
            <person name="Hayashi T."/>
            <person name="Toyoda A."/>
            <person name="Oliveira C."/>
            <person name="Osipova E."/>
            <person name="Leigh N.D."/>
            <person name="Simon A."/>
            <person name="Yun M.H."/>
        </authorList>
    </citation>
    <scope>NUCLEOTIDE SEQUENCE</scope>
    <source>
        <strain evidence="8">20211129_DDA</strain>
        <tissue evidence="8">Liver</tissue>
    </source>
</reference>
<gene>
    <name evidence="8" type="ORF">NDU88_008156</name>
</gene>
<dbReference type="EMBL" id="JANPWB010000011">
    <property type="protein sequence ID" value="KAJ1129791.1"/>
    <property type="molecule type" value="Genomic_DNA"/>
</dbReference>
<evidence type="ECO:0000256" key="4">
    <source>
        <dbReference type="PIRNR" id="PIRNR036948"/>
    </source>
</evidence>